<gene>
    <name evidence="1" type="ORF">EVAR_46919_1</name>
</gene>
<proteinExistence type="predicted"/>
<evidence type="ECO:0000313" key="2">
    <source>
        <dbReference type="Proteomes" id="UP000299102"/>
    </source>
</evidence>
<keyword evidence="2" id="KW-1185">Reference proteome</keyword>
<protein>
    <submittedName>
        <fullName evidence="1">Uncharacterized protein</fullName>
    </submittedName>
</protein>
<sequence>MGWTTDAKVTDLLRVDFIQLSLQIGGAAREQNKIMDTSPVPRWPAFNPTEARLEMKNYGSTVAVTSPVSSIRNPTVCIGRNVHYR</sequence>
<evidence type="ECO:0000313" key="1">
    <source>
        <dbReference type="EMBL" id="GBP68579.1"/>
    </source>
</evidence>
<dbReference type="Proteomes" id="UP000299102">
    <property type="component" value="Unassembled WGS sequence"/>
</dbReference>
<organism evidence="1 2">
    <name type="scientific">Eumeta variegata</name>
    <name type="common">Bagworm moth</name>
    <name type="synonym">Eumeta japonica</name>
    <dbReference type="NCBI Taxonomy" id="151549"/>
    <lineage>
        <taxon>Eukaryota</taxon>
        <taxon>Metazoa</taxon>
        <taxon>Ecdysozoa</taxon>
        <taxon>Arthropoda</taxon>
        <taxon>Hexapoda</taxon>
        <taxon>Insecta</taxon>
        <taxon>Pterygota</taxon>
        <taxon>Neoptera</taxon>
        <taxon>Endopterygota</taxon>
        <taxon>Lepidoptera</taxon>
        <taxon>Glossata</taxon>
        <taxon>Ditrysia</taxon>
        <taxon>Tineoidea</taxon>
        <taxon>Psychidae</taxon>
        <taxon>Oiketicinae</taxon>
        <taxon>Eumeta</taxon>
    </lineage>
</organism>
<reference evidence="1 2" key="1">
    <citation type="journal article" date="2019" name="Commun. Biol.">
        <title>The bagworm genome reveals a unique fibroin gene that provides high tensile strength.</title>
        <authorList>
            <person name="Kono N."/>
            <person name="Nakamura H."/>
            <person name="Ohtoshi R."/>
            <person name="Tomita M."/>
            <person name="Numata K."/>
            <person name="Arakawa K."/>
        </authorList>
    </citation>
    <scope>NUCLEOTIDE SEQUENCE [LARGE SCALE GENOMIC DNA]</scope>
</reference>
<dbReference type="EMBL" id="BGZK01001016">
    <property type="protein sequence ID" value="GBP68579.1"/>
    <property type="molecule type" value="Genomic_DNA"/>
</dbReference>
<accession>A0A4C1Y208</accession>
<name>A0A4C1Y208_EUMVA</name>
<comment type="caution">
    <text evidence="1">The sequence shown here is derived from an EMBL/GenBank/DDBJ whole genome shotgun (WGS) entry which is preliminary data.</text>
</comment>
<dbReference type="AlphaFoldDB" id="A0A4C1Y208"/>